<feature type="domain" description="Heterokaryon incompatibility" evidence="1">
    <location>
        <begin position="49"/>
        <end position="198"/>
    </location>
</feature>
<accession>A0AAV9GH70</accession>
<dbReference type="Pfam" id="PF06985">
    <property type="entry name" value="HET"/>
    <property type="match status" value="1"/>
</dbReference>
<name>A0AAV9GH70_9PEZI</name>
<dbReference type="PANTHER" id="PTHR24148">
    <property type="entry name" value="ANKYRIN REPEAT DOMAIN-CONTAINING PROTEIN 39 HOMOLOG-RELATED"/>
    <property type="match status" value="1"/>
</dbReference>
<dbReference type="AlphaFoldDB" id="A0AAV9GH70"/>
<proteinExistence type="predicted"/>
<dbReference type="PANTHER" id="PTHR24148:SF64">
    <property type="entry name" value="HETEROKARYON INCOMPATIBILITY DOMAIN-CONTAINING PROTEIN"/>
    <property type="match status" value="1"/>
</dbReference>
<dbReference type="InterPro" id="IPR052895">
    <property type="entry name" value="HetReg/Transcr_Mod"/>
</dbReference>
<sequence>MEDIYQEFPVGKGETRLLVLEDSAPTTNSRTSFQGRFQIARLGDHVPAFTAISYAWANPSPASTDACHIQIRSDNDDTKTASLPLSDTLTHLFTSLLRTHQPITLWIDALCINQTNNLEKGIQVDQMNQVYSRASQVLVWLGPPTPSSPAAFRFMHSKRGIPWPDGWDVLPKDQLSGIDGVFQLLDGPWFRRVWVVQEVTLSSNVVVASGDDRVDFSDFEACVYAIWSFYEGIVDCDEDDEALLGLWSITRLLLLRDEYRRNGGVTWERLLQAASQRLASDSRDKVFAFKGLAVGGRPLPETDYGPDASAERVYTDTAVALLCHGERLDLLALAGKARNGDSSLPSWVPDHRKFTWNEPFVLADGMRWDAGGPFESSPAVDSRGGLQLPVRLIDRVSKVCLVFKSWDVLHQQAVMREVVALRSSFRRQLSEREWLDLLATSLTFGLDIDDQPADEREYRQHFDDWYYWLMSSTTQENLSRIKHNKFHRTIGPRIDNWNVFLSKQGYFGIGPPDVAVGDTLFVIPGCRLPVVLRPAPGTWYSIWDSADMSLVSWCFLHGIMDGEATSKRELSILCLR</sequence>
<evidence type="ECO:0000313" key="3">
    <source>
        <dbReference type="Proteomes" id="UP001321760"/>
    </source>
</evidence>
<protein>
    <submittedName>
        <fullName evidence="2">Heterokaryon incompatibility protein-domain-containing protein</fullName>
    </submittedName>
</protein>
<keyword evidence="3" id="KW-1185">Reference proteome</keyword>
<evidence type="ECO:0000259" key="1">
    <source>
        <dbReference type="Pfam" id="PF06985"/>
    </source>
</evidence>
<dbReference type="Proteomes" id="UP001321760">
    <property type="component" value="Unassembled WGS sequence"/>
</dbReference>
<organism evidence="2 3">
    <name type="scientific">Podospora aff. communis PSN243</name>
    <dbReference type="NCBI Taxonomy" id="3040156"/>
    <lineage>
        <taxon>Eukaryota</taxon>
        <taxon>Fungi</taxon>
        <taxon>Dikarya</taxon>
        <taxon>Ascomycota</taxon>
        <taxon>Pezizomycotina</taxon>
        <taxon>Sordariomycetes</taxon>
        <taxon>Sordariomycetidae</taxon>
        <taxon>Sordariales</taxon>
        <taxon>Podosporaceae</taxon>
        <taxon>Podospora</taxon>
    </lineage>
</organism>
<dbReference type="InterPro" id="IPR010730">
    <property type="entry name" value="HET"/>
</dbReference>
<evidence type="ECO:0000313" key="2">
    <source>
        <dbReference type="EMBL" id="KAK4447076.1"/>
    </source>
</evidence>
<dbReference type="EMBL" id="MU865952">
    <property type="protein sequence ID" value="KAK4447076.1"/>
    <property type="molecule type" value="Genomic_DNA"/>
</dbReference>
<dbReference type="Pfam" id="PF26639">
    <property type="entry name" value="Het-6_barrel"/>
    <property type="match status" value="1"/>
</dbReference>
<gene>
    <name evidence="2" type="ORF">QBC34DRAFT_143077</name>
</gene>
<reference evidence="2" key="1">
    <citation type="journal article" date="2023" name="Mol. Phylogenet. Evol.">
        <title>Genome-scale phylogeny and comparative genomics of the fungal order Sordariales.</title>
        <authorList>
            <person name="Hensen N."/>
            <person name="Bonometti L."/>
            <person name="Westerberg I."/>
            <person name="Brannstrom I.O."/>
            <person name="Guillou S."/>
            <person name="Cros-Aarteil S."/>
            <person name="Calhoun S."/>
            <person name="Haridas S."/>
            <person name="Kuo A."/>
            <person name="Mondo S."/>
            <person name="Pangilinan J."/>
            <person name="Riley R."/>
            <person name="LaButti K."/>
            <person name="Andreopoulos B."/>
            <person name="Lipzen A."/>
            <person name="Chen C."/>
            <person name="Yan M."/>
            <person name="Daum C."/>
            <person name="Ng V."/>
            <person name="Clum A."/>
            <person name="Steindorff A."/>
            <person name="Ohm R.A."/>
            <person name="Martin F."/>
            <person name="Silar P."/>
            <person name="Natvig D.O."/>
            <person name="Lalanne C."/>
            <person name="Gautier V."/>
            <person name="Ament-Velasquez S.L."/>
            <person name="Kruys A."/>
            <person name="Hutchinson M.I."/>
            <person name="Powell A.J."/>
            <person name="Barry K."/>
            <person name="Miller A.N."/>
            <person name="Grigoriev I.V."/>
            <person name="Debuchy R."/>
            <person name="Gladieux P."/>
            <person name="Hiltunen Thoren M."/>
            <person name="Johannesson H."/>
        </authorList>
    </citation>
    <scope>NUCLEOTIDE SEQUENCE</scope>
    <source>
        <strain evidence="2">PSN243</strain>
    </source>
</reference>
<reference evidence="2" key="2">
    <citation type="submission" date="2023-05" db="EMBL/GenBank/DDBJ databases">
        <authorList>
            <consortium name="Lawrence Berkeley National Laboratory"/>
            <person name="Steindorff A."/>
            <person name="Hensen N."/>
            <person name="Bonometti L."/>
            <person name="Westerberg I."/>
            <person name="Brannstrom I.O."/>
            <person name="Guillou S."/>
            <person name="Cros-Aarteil S."/>
            <person name="Calhoun S."/>
            <person name="Haridas S."/>
            <person name="Kuo A."/>
            <person name="Mondo S."/>
            <person name="Pangilinan J."/>
            <person name="Riley R."/>
            <person name="Labutti K."/>
            <person name="Andreopoulos B."/>
            <person name="Lipzen A."/>
            <person name="Chen C."/>
            <person name="Yanf M."/>
            <person name="Daum C."/>
            <person name="Ng V."/>
            <person name="Clum A."/>
            <person name="Ohm R."/>
            <person name="Martin F."/>
            <person name="Silar P."/>
            <person name="Natvig D."/>
            <person name="Lalanne C."/>
            <person name="Gautier V."/>
            <person name="Ament-Velasquez S.L."/>
            <person name="Kruys A."/>
            <person name="Hutchinson M.I."/>
            <person name="Powell A.J."/>
            <person name="Barry K."/>
            <person name="Miller A.N."/>
            <person name="Grigoriev I.V."/>
            <person name="Debuchy R."/>
            <person name="Gladieux P."/>
            <person name="Thoren M.H."/>
            <person name="Johannesson H."/>
        </authorList>
    </citation>
    <scope>NUCLEOTIDE SEQUENCE</scope>
    <source>
        <strain evidence="2">PSN243</strain>
    </source>
</reference>
<comment type="caution">
    <text evidence="2">The sequence shown here is derived from an EMBL/GenBank/DDBJ whole genome shotgun (WGS) entry which is preliminary data.</text>
</comment>